<reference evidence="6" key="1">
    <citation type="journal article" date="2020" name="bioRxiv">
        <title>Comparative genomics of Chlamydomonas.</title>
        <authorList>
            <person name="Craig R.J."/>
            <person name="Hasan A.R."/>
            <person name="Ness R.W."/>
            <person name="Keightley P.D."/>
        </authorList>
    </citation>
    <scope>NUCLEOTIDE SEQUENCE</scope>
    <source>
        <strain evidence="6">CCAP 11/173</strain>
    </source>
</reference>
<accession>A0A835WXR4</accession>
<dbReference type="SUPFAM" id="SSF48403">
    <property type="entry name" value="Ankyrin repeat"/>
    <property type="match status" value="3"/>
</dbReference>
<evidence type="ECO:0000259" key="5">
    <source>
        <dbReference type="PROSITE" id="PS50011"/>
    </source>
</evidence>
<dbReference type="InterPro" id="IPR011009">
    <property type="entry name" value="Kinase-like_dom_sf"/>
</dbReference>
<feature type="compositionally biased region" description="Low complexity" evidence="4">
    <location>
        <begin position="1044"/>
        <end position="1054"/>
    </location>
</feature>
<dbReference type="GO" id="GO:0004672">
    <property type="term" value="F:protein kinase activity"/>
    <property type="evidence" value="ECO:0007669"/>
    <property type="project" value="InterPro"/>
</dbReference>
<dbReference type="GO" id="GO:0005524">
    <property type="term" value="F:ATP binding"/>
    <property type="evidence" value="ECO:0007669"/>
    <property type="project" value="InterPro"/>
</dbReference>
<dbReference type="SUPFAM" id="SSF56112">
    <property type="entry name" value="Protein kinase-like (PK-like)"/>
    <property type="match status" value="1"/>
</dbReference>
<dbReference type="SMART" id="SM00220">
    <property type="entry name" value="S_TKc"/>
    <property type="match status" value="1"/>
</dbReference>
<feature type="compositionally biased region" description="Polar residues" evidence="4">
    <location>
        <begin position="920"/>
        <end position="950"/>
    </location>
</feature>
<feature type="compositionally biased region" description="Low complexity" evidence="4">
    <location>
        <begin position="180"/>
        <end position="198"/>
    </location>
</feature>
<feature type="compositionally biased region" description="Polar residues" evidence="4">
    <location>
        <begin position="1350"/>
        <end position="1359"/>
    </location>
</feature>
<evidence type="ECO:0000256" key="2">
    <source>
        <dbReference type="ARBA" id="ARBA00023043"/>
    </source>
</evidence>
<feature type="region of interest" description="Disordered" evidence="4">
    <location>
        <begin position="2287"/>
        <end position="2310"/>
    </location>
</feature>
<feature type="region of interest" description="Disordered" evidence="4">
    <location>
        <begin position="876"/>
        <end position="955"/>
    </location>
</feature>
<comment type="caution">
    <text evidence="6">The sequence shown here is derived from an EMBL/GenBank/DDBJ whole genome shotgun (WGS) entry which is preliminary data.</text>
</comment>
<feature type="region of interest" description="Disordered" evidence="4">
    <location>
        <begin position="2395"/>
        <end position="2422"/>
    </location>
</feature>
<evidence type="ECO:0000256" key="1">
    <source>
        <dbReference type="ARBA" id="ARBA00022737"/>
    </source>
</evidence>
<organism evidence="6 7">
    <name type="scientific">Chlamydomonas schloesseri</name>
    <dbReference type="NCBI Taxonomy" id="2026947"/>
    <lineage>
        <taxon>Eukaryota</taxon>
        <taxon>Viridiplantae</taxon>
        <taxon>Chlorophyta</taxon>
        <taxon>core chlorophytes</taxon>
        <taxon>Chlorophyceae</taxon>
        <taxon>CS clade</taxon>
        <taxon>Chlamydomonadales</taxon>
        <taxon>Chlamydomonadaceae</taxon>
        <taxon>Chlamydomonas</taxon>
    </lineage>
</organism>
<feature type="region of interest" description="Disordered" evidence="4">
    <location>
        <begin position="751"/>
        <end position="794"/>
    </location>
</feature>
<dbReference type="SMART" id="SM00248">
    <property type="entry name" value="ANK"/>
    <property type="match status" value="14"/>
</dbReference>
<dbReference type="PROSITE" id="PS50011">
    <property type="entry name" value="PROTEIN_KINASE_DOM"/>
    <property type="match status" value="1"/>
</dbReference>
<dbReference type="InterPro" id="IPR008271">
    <property type="entry name" value="Ser/Thr_kinase_AS"/>
</dbReference>
<dbReference type="Gene3D" id="1.10.510.10">
    <property type="entry name" value="Transferase(Phosphotransferase) domain 1"/>
    <property type="match status" value="1"/>
</dbReference>
<feature type="region of interest" description="Disordered" evidence="4">
    <location>
        <begin position="1961"/>
        <end position="1996"/>
    </location>
</feature>
<sequence length="2432" mass="242092">MAEPPESLVAAILQQKPGRCISRLLRAGAADAISRRDQSGYCPAHHAVMAGSAEALQALLDHAARHTRPARTADGTPSKAPGSPWSLVTCAGPGPSFSSPLHLAAERNDALLRLILEHSSLGTGGASFFGFTLASRPHPDLLQLRDGRGWTPLVYAARANTPCLRLMLQYLAEAEEAENGSSGCTPSRNSSSSSNSSGAFMAGRSVNVPDADGLTPLHHAALLGKADNCRLLLKAGCNQAAACGPPERALPLHFAAAGNHVTALETLFRYAVAAQPGGFRVAQQVLLRPDGSGMPALHTAVLHGAVDGARRLLQLVFPFDTRGPAGRTALHLAALRGSTVMVSMLLRHSTPAQRELRDDEGLTAAHVAAAAGQLEALRTLVAEGAVAVDVRATAGPAVAGMYEGSTPLHCAVRRGVVSAVEVLVRELGADPHARDARGRAPYDLAVALAAAGASRRGSAHMSNHNSRGGRTRGGGAEAEPGMLALEEVPLELAYSEDGASGSSHSGDHAVAAGGVAPLSNETQRKSMLMGTADVALGLGLSSADEIDGGRLPAEKALAVIQTFLRLLHEPLLLRGSGDSASSLQGGGAGSMSMSGGAALSGGGFKELASPMPSTVAAPLPPVAEAVAAVPLATDAVQAAAHTAAAAAAAGAAAAQAEAAAMAVALAGDGVVMIAPVPVEWGTRTAEGQRAAAPGAQGPAVVVAAAEAAAEAAKLGGAAKGPAAPSSDLLHVLSSTTIPATASAAAAPAAGVAKPPASQPAAAEHTAAATSSEAAAGSAPLPPGLPNGRGTPVKSDAGALAAVSELSTKPSPRGGSVGGTASQDPSVHRTGAASSVSVATLGRNSATAVGAAPVSGASDGAPSLALAFLATQLAAPGPAPAPAAPPPPAPAASATRPSPFGPAKPKGARPSPFQPKASPFTPKQGTTPPRQTSRDVSANGKDTSAHGSRMSSPAKDGTLAGAVAAAAGPPAPAAAAPGPADGTTVEAVAAVVAAAGGDAASGLLANLPGVAAAEPAQQQTPSSLVKLAPAALPSPATAPSPAALPSPSEAAVLPSTSGSLPPSASCAAPGHAGPVCVISPINNPVGYSALNRAILTKRHALVDALLATLPSTGLSFGGSAAPEVVVLAPPAPSRRPMAALYGGLPHSAPPASGVMPAALAASRVTTGGMTAAGGREVSMDLAHRLPSGASVTHVHGPHGPVAHASMMHSRTLDSAKSQSTASIAATGAGVGSGSGADGSGAQQQHGRVSHSGIGQVPSGGLHRHHTPSPLSLPPNAHGQLVHATTQPHLNAGQNGSHQHPAPVHHVILGDLGARYPPSPSTVSNIGSGAATAAPHGHGHGHGQAAPGSGALTSRQTSSPFATIAGQPSGLSSSIPTGMLTSLPAAVLAPPPPLLPLCVPGPTGPVLSSHLPPPSCHSALVPGLLNWDEPHDTFRALPASQAGQRVWLHWPGEPDPATGWLLAELEIVDAGAPNGHVWLGLGRAPESLRRLRSGLSSAGGSLAPAGPSFTSAAPPASVLSPAASGAPSLAPALLRAATVNTTVTKGVPPLPLPANAAAASAAACPSTVAAAAAAPPCPVMDNPLTHVVCVRDGLAFRGGVQTASMLGVGGAAGAARMEARSGDTVSLFWNRAGRAAVFCLNGRYCGRIAGLPPAEELVPVLGLKCGGFTFRWRVGGSYSAGIAAGAPNDATDVNAAGGSPASPTATAAAARAAAAVAAGGAEAAGQNSADVDSMLVREQMMHEDPEAPWQCKAPSMTSLHFAAWSGNRRVLPQLIRAKGFHPDEPDADGWTALHFAALAGQVSIVAQLLLFGARPDACSKYGYTPVWLAAKYGRSADHVEIVRRLAEAGAGLTGRDGRGRTLLMLAAEAGNLGMVQLLLDRGLDPCATDCQDREAQQYAGQHGAIFRLLRGAVASRRGASAGARKAAKKRLAAASASKSGAAALDIASAPLLPLMAVAQPVVNDDEDEDEDEDHGELLTEEEDDEGHGGVGGGHGRRADRRHLTQLAARWRVGAGELVRGRLIEQGAFGRVFEGTWCGTRVAIKQVIPLDRRSAGGVIGDAGAAAGGDITAAPGHAAALAGLDQEVAILAALPPHERVARMLGSVTLPDEGLCLVMAYYPHTLQGVMQSERLRRSWLTPARRAAIARQLAEGLAFLHGLPALRVIHRDLKPNNVLLEAPPSLDVKICDFGLARLLAGADVQSSSAAGHAFWMAPELLRGLPYDEKVDVYSYGVILYQLAFWVDDQLYGGLNKAQVDFQVVHGLLRLQDRITASVAAAAAAAGSTAAGAAAAPGGAPSGADGTGGGASPGAAAGPAVGTPGPAAGAAAGATGAGGSAAAPAAPVVGMDPALVALVRQCVDENPKARPTMEEVVRRLAAVREMPQPQAVAMVAHRQQQQQQVGAVAGDGNEAPQPAPADGGALVGSPIRPAGLLGA</sequence>
<feature type="region of interest" description="Disordered" evidence="4">
    <location>
        <begin position="1309"/>
        <end position="1367"/>
    </location>
</feature>
<dbReference type="InterPro" id="IPR000719">
    <property type="entry name" value="Prot_kinase_dom"/>
</dbReference>
<feature type="compositionally biased region" description="Low complexity" evidence="4">
    <location>
        <begin position="2287"/>
        <end position="2297"/>
    </location>
</feature>
<dbReference type="EMBL" id="JAEHOD010000001">
    <property type="protein sequence ID" value="KAG2455088.1"/>
    <property type="molecule type" value="Genomic_DNA"/>
</dbReference>
<feature type="compositionally biased region" description="Acidic residues" evidence="4">
    <location>
        <begin position="1961"/>
        <end position="1983"/>
    </location>
</feature>
<name>A0A835WXR4_9CHLO</name>
<feature type="repeat" description="ANK" evidence="3">
    <location>
        <begin position="403"/>
        <end position="436"/>
    </location>
</feature>
<feature type="region of interest" description="Disordered" evidence="4">
    <location>
        <begin position="806"/>
        <end position="834"/>
    </location>
</feature>
<dbReference type="OrthoDB" id="542708at2759"/>
<gene>
    <name evidence="6" type="ORF">HYH02_000908</name>
</gene>
<feature type="compositionally biased region" description="Pro residues" evidence="4">
    <location>
        <begin position="876"/>
        <end position="889"/>
    </location>
</feature>
<keyword evidence="2 3" id="KW-0040">ANK repeat</keyword>
<dbReference type="PROSITE" id="PS00108">
    <property type="entry name" value="PROTEIN_KINASE_ST"/>
    <property type="match status" value="1"/>
</dbReference>
<feature type="region of interest" description="Disordered" evidence="4">
    <location>
        <begin position="179"/>
        <end position="199"/>
    </location>
</feature>
<feature type="region of interest" description="Disordered" evidence="4">
    <location>
        <begin position="455"/>
        <end position="476"/>
    </location>
</feature>
<evidence type="ECO:0000256" key="3">
    <source>
        <dbReference type="PROSITE-ProRule" id="PRU00023"/>
    </source>
</evidence>
<dbReference type="Gene3D" id="3.30.200.20">
    <property type="entry name" value="Phosphorylase Kinase, domain 1"/>
    <property type="match status" value="1"/>
</dbReference>
<dbReference type="Proteomes" id="UP000613740">
    <property type="component" value="Unassembled WGS sequence"/>
</dbReference>
<proteinExistence type="predicted"/>
<feature type="repeat" description="ANK" evidence="3">
    <location>
        <begin position="1786"/>
        <end position="1818"/>
    </location>
</feature>
<feature type="domain" description="Protein kinase" evidence="5">
    <location>
        <begin position="2015"/>
        <end position="2376"/>
    </location>
</feature>
<keyword evidence="1" id="KW-0677">Repeat</keyword>
<feature type="compositionally biased region" description="Low complexity" evidence="4">
    <location>
        <begin position="1325"/>
        <end position="1334"/>
    </location>
</feature>
<feature type="repeat" description="ANK" evidence="3">
    <location>
        <begin position="325"/>
        <end position="349"/>
    </location>
</feature>
<feature type="region of interest" description="Disordered" evidence="4">
    <location>
        <begin position="1034"/>
        <end position="1064"/>
    </location>
</feature>
<dbReference type="PANTHER" id="PTHR24198:SF165">
    <property type="entry name" value="ANKYRIN REPEAT-CONTAINING PROTEIN-RELATED"/>
    <property type="match status" value="1"/>
</dbReference>
<feature type="repeat" description="ANK" evidence="3">
    <location>
        <begin position="360"/>
        <end position="385"/>
    </location>
</feature>
<feature type="region of interest" description="Disordered" evidence="4">
    <location>
        <begin position="1224"/>
        <end position="1277"/>
    </location>
</feature>
<protein>
    <recommendedName>
        <fullName evidence="5">Protein kinase domain-containing protein</fullName>
    </recommendedName>
</protein>
<feature type="compositionally biased region" description="Gly residues" evidence="4">
    <location>
        <begin position="1227"/>
        <end position="1237"/>
    </location>
</feature>
<feature type="repeat" description="ANK" evidence="3">
    <location>
        <begin position="1856"/>
        <end position="1888"/>
    </location>
</feature>
<evidence type="ECO:0000313" key="7">
    <source>
        <dbReference type="Proteomes" id="UP000613740"/>
    </source>
</evidence>
<evidence type="ECO:0000256" key="4">
    <source>
        <dbReference type="SAM" id="MobiDB-lite"/>
    </source>
</evidence>
<dbReference type="Gene3D" id="1.25.40.20">
    <property type="entry name" value="Ankyrin repeat-containing domain"/>
    <property type="match status" value="5"/>
</dbReference>
<dbReference type="PROSITE" id="PS50297">
    <property type="entry name" value="ANK_REP_REGION"/>
    <property type="match status" value="6"/>
</dbReference>
<dbReference type="InterPro" id="IPR002110">
    <property type="entry name" value="Ankyrin_rpt"/>
</dbReference>
<feature type="repeat" description="ANK" evidence="3">
    <location>
        <begin position="212"/>
        <end position="238"/>
    </location>
</feature>
<dbReference type="PROSITE" id="PS50088">
    <property type="entry name" value="ANK_REPEAT"/>
    <property type="match status" value="7"/>
</dbReference>
<keyword evidence="7" id="KW-1185">Reference proteome</keyword>
<feature type="compositionally biased region" description="Low complexity" evidence="4">
    <location>
        <begin position="751"/>
        <end position="778"/>
    </location>
</feature>
<dbReference type="InterPro" id="IPR036770">
    <property type="entry name" value="Ankyrin_rpt-contain_sf"/>
</dbReference>
<feature type="repeat" description="ANK" evidence="3">
    <location>
        <begin position="1819"/>
        <end position="1855"/>
    </location>
</feature>
<dbReference type="Pfam" id="PF00023">
    <property type="entry name" value="Ank"/>
    <property type="match status" value="2"/>
</dbReference>
<dbReference type="PANTHER" id="PTHR24198">
    <property type="entry name" value="ANKYRIN REPEAT AND PROTEIN KINASE DOMAIN-CONTAINING PROTEIN"/>
    <property type="match status" value="1"/>
</dbReference>
<dbReference type="Pfam" id="PF12796">
    <property type="entry name" value="Ank_2"/>
    <property type="match status" value="3"/>
</dbReference>
<dbReference type="Pfam" id="PF00069">
    <property type="entry name" value="Pkinase"/>
    <property type="match status" value="1"/>
</dbReference>
<evidence type="ECO:0000313" key="6">
    <source>
        <dbReference type="EMBL" id="KAG2455088.1"/>
    </source>
</evidence>